<dbReference type="EMBL" id="UINC01179199">
    <property type="protein sequence ID" value="SVD87756.1"/>
    <property type="molecule type" value="Genomic_DNA"/>
</dbReference>
<gene>
    <name evidence="1" type="ORF">METZ01_LOCUS440610</name>
</gene>
<feature type="non-terminal residue" evidence="1">
    <location>
        <position position="1"/>
    </location>
</feature>
<protein>
    <submittedName>
        <fullName evidence="1">Uncharacterized protein</fullName>
    </submittedName>
</protein>
<sequence>PRLTSSGFAPYWPWYIFVSGLKAATANQKELVWTAGVSFFPAKGPSMALPKMLQTLPVSSSTILSPSFLNVCFVPSKFASNSAAAPISLESAILRESKAERVPGLKKTARSVPPRC</sequence>
<evidence type="ECO:0000313" key="1">
    <source>
        <dbReference type="EMBL" id="SVD87756.1"/>
    </source>
</evidence>
<dbReference type="AlphaFoldDB" id="A0A382YWV1"/>
<organism evidence="1">
    <name type="scientific">marine metagenome</name>
    <dbReference type="NCBI Taxonomy" id="408172"/>
    <lineage>
        <taxon>unclassified sequences</taxon>
        <taxon>metagenomes</taxon>
        <taxon>ecological metagenomes</taxon>
    </lineage>
</organism>
<reference evidence="1" key="1">
    <citation type="submission" date="2018-05" db="EMBL/GenBank/DDBJ databases">
        <authorList>
            <person name="Lanie J.A."/>
            <person name="Ng W.-L."/>
            <person name="Kazmierczak K.M."/>
            <person name="Andrzejewski T.M."/>
            <person name="Davidsen T.M."/>
            <person name="Wayne K.J."/>
            <person name="Tettelin H."/>
            <person name="Glass J.I."/>
            <person name="Rusch D."/>
            <person name="Podicherti R."/>
            <person name="Tsui H.-C.T."/>
            <person name="Winkler M.E."/>
        </authorList>
    </citation>
    <scope>NUCLEOTIDE SEQUENCE</scope>
</reference>
<accession>A0A382YWV1</accession>
<feature type="non-terminal residue" evidence="1">
    <location>
        <position position="116"/>
    </location>
</feature>
<proteinExistence type="predicted"/>
<name>A0A382YWV1_9ZZZZ</name>